<evidence type="ECO:0000313" key="2">
    <source>
        <dbReference type="EMBL" id="KAJ1173041.1"/>
    </source>
</evidence>
<accession>A0AAV7T9D2</accession>
<gene>
    <name evidence="2" type="ORF">NDU88_004883</name>
</gene>
<reference evidence="2" key="1">
    <citation type="journal article" date="2022" name="bioRxiv">
        <title>Sequencing and chromosome-scale assembly of the giantPleurodeles waltlgenome.</title>
        <authorList>
            <person name="Brown T."/>
            <person name="Elewa A."/>
            <person name="Iarovenko S."/>
            <person name="Subramanian E."/>
            <person name="Araus A.J."/>
            <person name="Petzold A."/>
            <person name="Susuki M."/>
            <person name="Suzuki K.-i.T."/>
            <person name="Hayashi T."/>
            <person name="Toyoda A."/>
            <person name="Oliveira C."/>
            <person name="Osipova E."/>
            <person name="Leigh N.D."/>
            <person name="Simon A."/>
            <person name="Yun M.H."/>
        </authorList>
    </citation>
    <scope>NUCLEOTIDE SEQUENCE</scope>
    <source>
        <strain evidence="2">20211129_DDA</strain>
        <tissue evidence="2">Liver</tissue>
    </source>
</reference>
<feature type="compositionally biased region" description="Polar residues" evidence="1">
    <location>
        <begin position="130"/>
        <end position="142"/>
    </location>
</feature>
<dbReference type="Proteomes" id="UP001066276">
    <property type="component" value="Chromosome 4_1"/>
</dbReference>
<name>A0AAV7T9D2_PLEWA</name>
<feature type="compositionally biased region" description="Polar residues" evidence="1">
    <location>
        <begin position="156"/>
        <end position="166"/>
    </location>
</feature>
<protein>
    <submittedName>
        <fullName evidence="2">Uncharacterized protein</fullName>
    </submittedName>
</protein>
<feature type="region of interest" description="Disordered" evidence="1">
    <location>
        <begin position="62"/>
        <end position="205"/>
    </location>
</feature>
<organism evidence="2 3">
    <name type="scientific">Pleurodeles waltl</name>
    <name type="common">Iberian ribbed newt</name>
    <dbReference type="NCBI Taxonomy" id="8319"/>
    <lineage>
        <taxon>Eukaryota</taxon>
        <taxon>Metazoa</taxon>
        <taxon>Chordata</taxon>
        <taxon>Craniata</taxon>
        <taxon>Vertebrata</taxon>
        <taxon>Euteleostomi</taxon>
        <taxon>Amphibia</taxon>
        <taxon>Batrachia</taxon>
        <taxon>Caudata</taxon>
        <taxon>Salamandroidea</taxon>
        <taxon>Salamandridae</taxon>
        <taxon>Pleurodelinae</taxon>
        <taxon>Pleurodeles</taxon>
    </lineage>
</organism>
<dbReference type="AlphaFoldDB" id="A0AAV7T9D2"/>
<feature type="compositionally biased region" description="Polar residues" evidence="1">
    <location>
        <begin position="80"/>
        <end position="92"/>
    </location>
</feature>
<evidence type="ECO:0000313" key="3">
    <source>
        <dbReference type="Proteomes" id="UP001066276"/>
    </source>
</evidence>
<keyword evidence="3" id="KW-1185">Reference proteome</keyword>
<comment type="caution">
    <text evidence="2">The sequence shown here is derived from an EMBL/GenBank/DDBJ whole genome shotgun (WGS) entry which is preliminary data.</text>
</comment>
<feature type="compositionally biased region" description="Basic and acidic residues" evidence="1">
    <location>
        <begin position="113"/>
        <end position="126"/>
    </location>
</feature>
<proteinExistence type="predicted"/>
<sequence length="205" mass="21363">MGLALELHFQLWCCDGPAQRDPFTIPTCAGAVSNAPDSPIETVNHKRLPAAKEVPGRCYAGGKELKMPAAGSREARNGGVESSSVDGNNQKTANHERLPAAKEGPGRFYAGGKELKVPAARSREARNGGVESSSAGGNNQSKARSEEEADGGPETQEAQCESTGQASGEAWQPQVRPGTKTRGSRGAGWGTGEEKHGEVGKQVGK</sequence>
<dbReference type="EMBL" id="JANPWB010000007">
    <property type="protein sequence ID" value="KAJ1173041.1"/>
    <property type="molecule type" value="Genomic_DNA"/>
</dbReference>
<evidence type="ECO:0000256" key="1">
    <source>
        <dbReference type="SAM" id="MobiDB-lite"/>
    </source>
</evidence>